<keyword evidence="2" id="KW-0418">Kinase</keyword>
<dbReference type="SUPFAM" id="SSF55781">
    <property type="entry name" value="GAF domain-like"/>
    <property type="match status" value="1"/>
</dbReference>
<dbReference type="GO" id="GO:0016301">
    <property type="term" value="F:kinase activity"/>
    <property type="evidence" value="ECO:0007669"/>
    <property type="project" value="UniProtKB-KW"/>
</dbReference>
<proteinExistence type="predicted"/>
<reference evidence="6 7" key="1">
    <citation type="submission" date="2020-05" db="EMBL/GenBank/DDBJ databases">
        <title>MicrobeNet Type strains.</title>
        <authorList>
            <person name="Nicholson A.C."/>
        </authorList>
    </citation>
    <scope>NUCLEOTIDE SEQUENCE [LARGE SCALE GENOMIC DNA]</scope>
    <source>
        <strain evidence="6 7">JCM 14547</strain>
    </source>
</reference>
<evidence type="ECO:0000313" key="7">
    <source>
        <dbReference type="Proteomes" id="UP000555552"/>
    </source>
</evidence>
<protein>
    <submittedName>
        <fullName evidence="6">GAF and ANTAR domain-containing protein</fullName>
    </submittedName>
</protein>
<evidence type="ECO:0000259" key="5">
    <source>
        <dbReference type="PROSITE" id="PS50921"/>
    </source>
</evidence>
<keyword evidence="1" id="KW-0808">Transferase</keyword>
<dbReference type="SMART" id="SM00065">
    <property type="entry name" value="GAF"/>
    <property type="match status" value="1"/>
</dbReference>
<dbReference type="RefSeq" id="WP_171203071.1">
    <property type="nucleotide sequence ID" value="NZ_BAAANP010000001.1"/>
</dbReference>
<gene>
    <name evidence="6" type="ORF">HLB09_09120</name>
</gene>
<dbReference type="Pfam" id="PF13185">
    <property type="entry name" value="GAF_2"/>
    <property type="match status" value="1"/>
</dbReference>
<evidence type="ECO:0000256" key="4">
    <source>
        <dbReference type="ARBA" id="ARBA00023163"/>
    </source>
</evidence>
<dbReference type="Gene3D" id="1.10.10.10">
    <property type="entry name" value="Winged helix-like DNA-binding domain superfamily/Winged helix DNA-binding domain"/>
    <property type="match status" value="1"/>
</dbReference>
<evidence type="ECO:0000256" key="3">
    <source>
        <dbReference type="ARBA" id="ARBA00023015"/>
    </source>
</evidence>
<dbReference type="InterPro" id="IPR012074">
    <property type="entry name" value="GAF_ANTAR"/>
</dbReference>
<dbReference type="Gene3D" id="3.30.450.40">
    <property type="match status" value="1"/>
</dbReference>
<keyword evidence="7" id="KW-1185">Reference proteome</keyword>
<sequence length="246" mass="25753">MTAGTTRPLEDEPAPAEDVALVLAELGRLPLDQPLGQYLQRVADLAATVLRGVEALSVTLVEDGRARSAAFIGSVAAALDERQYDAGFGPCLDAAVSGEVVLLDLDDLGDLYPDFAREARRQGVVAAASLGLPVAQRVVGALNLYSTSGALDPDVVELARTFGSYAAVALANASLYGSTARLAAQMEEAMSSRAVIEQAKGVLMARLAVDADEAFAHLSRTSQRTNTKLRQTAADLVDRARRGEAG</sequence>
<dbReference type="EMBL" id="JABEMA010000115">
    <property type="protein sequence ID" value="NNH23249.1"/>
    <property type="molecule type" value="Genomic_DNA"/>
</dbReference>
<evidence type="ECO:0000256" key="1">
    <source>
        <dbReference type="ARBA" id="ARBA00022679"/>
    </source>
</evidence>
<keyword evidence="3" id="KW-0805">Transcription regulation</keyword>
<keyword evidence="4" id="KW-0804">Transcription</keyword>
<dbReference type="InterPro" id="IPR029016">
    <property type="entry name" value="GAF-like_dom_sf"/>
</dbReference>
<dbReference type="InterPro" id="IPR011006">
    <property type="entry name" value="CheY-like_superfamily"/>
</dbReference>
<dbReference type="PROSITE" id="PS50921">
    <property type="entry name" value="ANTAR"/>
    <property type="match status" value="1"/>
</dbReference>
<dbReference type="Pfam" id="PF03861">
    <property type="entry name" value="ANTAR"/>
    <property type="match status" value="1"/>
</dbReference>
<name>A0A849BJ49_9ACTN</name>
<comment type="caution">
    <text evidence="6">The sequence shown here is derived from an EMBL/GenBank/DDBJ whole genome shotgun (WGS) entry which is preliminary data.</text>
</comment>
<evidence type="ECO:0000256" key="2">
    <source>
        <dbReference type="ARBA" id="ARBA00022777"/>
    </source>
</evidence>
<dbReference type="InterPro" id="IPR003018">
    <property type="entry name" value="GAF"/>
</dbReference>
<evidence type="ECO:0000313" key="6">
    <source>
        <dbReference type="EMBL" id="NNH23249.1"/>
    </source>
</evidence>
<dbReference type="PIRSF" id="PIRSF036625">
    <property type="entry name" value="GAF_ANTAR"/>
    <property type="match status" value="1"/>
</dbReference>
<organism evidence="6 7">
    <name type="scientific">Pseudokineococcus marinus</name>
    <dbReference type="NCBI Taxonomy" id="351215"/>
    <lineage>
        <taxon>Bacteria</taxon>
        <taxon>Bacillati</taxon>
        <taxon>Actinomycetota</taxon>
        <taxon>Actinomycetes</taxon>
        <taxon>Kineosporiales</taxon>
        <taxon>Kineosporiaceae</taxon>
        <taxon>Pseudokineococcus</taxon>
    </lineage>
</organism>
<dbReference type="SMART" id="SM01012">
    <property type="entry name" value="ANTAR"/>
    <property type="match status" value="1"/>
</dbReference>
<dbReference type="GO" id="GO:0003723">
    <property type="term" value="F:RNA binding"/>
    <property type="evidence" value="ECO:0007669"/>
    <property type="project" value="InterPro"/>
</dbReference>
<dbReference type="InterPro" id="IPR005561">
    <property type="entry name" value="ANTAR"/>
</dbReference>
<dbReference type="Proteomes" id="UP000555552">
    <property type="component" value="Unassembled WGS sequence"/>
</dbReference>
<accession>A0A849BJ49</accession>
<dbReference type="AlphaFoldDB" id="A0A849BJ49"/>
<dbReference type="InterPro" id="IPR036388">
    <property type="entry name" value="WH-like_DNA-bd_sf"/>
</dbReference>
<dbReference type="SUPFAM" id="SSF52172">
    <property type="entry name" value="CheY-like"/>
    <property type="match status" value="1"/>
</dbReference>
<feature type="domain" description="ANTAR" evidence="5">
    <location>
        <begin position="176"/>
        <end position="237"/>
    </location>
</feature>